<dbReference type="EMBL" id="JARQZJ010000128">
    <property type="protein sequence ID" value="KAK9891473.1"/>
    <property type="molecule type" value="Genomic_DNA"/>
</dbReference>
<comment type="caution">
    <text evidence="1">The sequence shown here is derived from an EMBL/GenBank/DDBJ whole genome shotgun (WGS) entry which is preliminary data.</text>
</comment>
<name>A0AAW1V8I7_9CUCU</name>
<accession>A0AAW1V8I7</accession>
<dbReference type="Proteomes" id="UP001431783">
    <property type="component" value="Unassembled WGS sequence"/>
</dbReference>
<organism evidence="1 2">
    <name type="scientific">Henosepilachna vigintioctopunctata</name>
    <dbReference type="NCBI Taxonomy" id="420089"/>
    <lineage>
        <taxon>Eukaryota</taxon>
        <taxon>Metazoa</taxon>
        <taxon>Ecdysozoa</taxon>
        <taxon>Arthropoda</taxon>
        <taxon>Hexapoda</taxon>
        <taxon>Insecta</taxon>
        <taxon>Pterygota</taxon>
        <taxon>Neoptera</taxon>
        <taxon>Endopterygota</taxon>
        <taxon>Coleoptera</taxon>
        <taxon>Polyphaga</taxon>
        <taxon>Cucujiformia</taxon>
        <taxon>Coccinelloidea</taxon>
        <taxon>Coccinellidae</taxon>
        <taxon>Epilachninae</taxon>
        <taxon>Epilachnini</taxon>
        <taxon>Henosepilachna</taxon>
    </lineage>
</organism>
<evidence type="ECO:0000313" key="1">
    <source>
        <dbReference type="EMBL" id="KAK9891473.1"/>
    </source>
</evidence>
<gene>
    <name evidence="1" type="ORF">WA026_014705</name>
</gene>
<keyword evidence="2" id="KW-1185">Reference proteome</keyword>
<reference evidence="1 2" key="1">
    <citation type="submission" date="2023-03" db="EMBL/GenBank/DDBJ databases">
        <title>Genome insight into feeding habits of ladybird beetles.</title>
        <authorList>
            <person name="Li H.-S."/>
            <person name="Huang Y.-H."/>
            <person name="Pang H."/>
        </authorList>
    </citation>
    <scope>NUCLEOTIDE SEQUENCE [LARGE SCALE GENOMIC DNA]</scope>
    <source>
        <strain evidence="1">SYSU_2023b</strain>
        <tissue evidence="1">Whole body</tissue>
    </source>
</reference>
<proteinExistence type="predicted"/>
<protein>
    <submittedName>
        <fullName evidence="1">Uncharacterized protein</fullName>
    </submittedName>
</protein>
<dbReference type="AlphaFoldDB" id="A0AAW1V8I7"/>
<sequence>MMASSFVSGRDNFDEHIPGFVTRFSVAWENRTYTSTACSRNISIMSGAPWGIRGRRLVISYFSKETDRNLIFGLPAQFFRGLRAYDDVSFCQLEILVDGGRRDLS</sequence>
<evidence type="ECO:0000313" key="2">
    <source>
        <dbReference type="Proteomes" id="UP001431783"/>
    </source>
</evidence>